<accession>A0A3P6GP99</accession>
<dbReference type="AlphaFoldDB" id="A0A3P6GP99"/>
<dbReference type="EMBL" id="LR031880">
    <property type="protein sequence ID" value="VDD61716.1"/>
    <property type="molecule type" value="Genomic_DNA"/>
</dbReference>
<protein>
    <submittedName>
        <fullName evidence="1">Uncharacterized protein</fullName>
    </submittedName>
</protein>
<evidence type="ECO:0000313" key="1">
    <source>
        <dbReference type="EMBL" id="VDD61716.1"/>
    </source>
</evidence>
<name>A0A3P6GP99_BRAOL</name>
<reference evidence="1" key="1">
    <citation type="submission" date="2018-11" db="EMBL/GenBank/DDBJ databases">
        <authorList>
            <consortium name="Genoscope - CEA"/>
            <person name="William W."/>
        </authorList>
    </citation>
    <scope>NUCLEOTIDE SEQUENCE</scope>
</reference>
<gene>
    <name evidence="1" type="ORF">BOLC6T37169H</name>
</gene>
<proteinExistence type="predicted"/>
<sequence length="148" mass="17486">MDMFQVKALHHEGFGLECVQYAIFDDPTYEWVVISRQPNIIGKLRFCSTSRCMHMVLAVVCLMREGEKDIGQFTPVHWDKDEWNPLQAAWHVIQPELKPCNLIMSLMNLQAVSGRKKTLSYTMHQRSLWKKEHLRQNNMLAHTFLEWK</sequence>
<organism evidence="1">
    <name type="scientific">Brassica oleracea</name>
    <name type="common">Wild cabbage</name>
    <dbReference type="NCBI Taxonomy" id="3712"/>
    <lineage>
        <taxon>Eukaryota</taxon>
        <taxon>Viridiplantae</taxon>
        <taxon>Streptophyta</taxon>
        <taxon>Embryophyta</taxon>
        <taxon>Tracheophyta</taxon>
        <taxon>Spermatophyta</taxon>
        <taxon>Magnoliopsida</taxon>
        <taxon>eudicotyledons</taxon>
        <taxon>Gunneridae</taxon>
        <taxon>Pentapetalae</taxon>
        <taxon>rosids</taxon>
        <taxon>malvids</taxon>
        <taxon>Brassicales</taxon>
        <taxon>Brassicaceae</taxon>
        <taxon>Brassiceae</taxon>
        <taxon>Brassica</taxon>
    </lineage>
</organism>